<dbReference type="GO" id="GO:0003677">
    <property type="term" value="F:DNA binding"/>
    <property type="evidence" value="ECO:0007669"/>
    <property type="project" value="InterPro"/>
</dbReference>
<dbReference type="GO" id="GO:0016787">
    <property type="term" value="F:hydrolase activity"/>
    <property type="evidence" value="ECO:0007669"/>
    <property type="project" value="UniProtKB-UniRule"/>
</dbReference>
<evidence type="ECO:0000256" key="1">
    <source>
        <dbReference type="ARBA" id="ARBA00022741"/>
    </source>
</evidence>
<dbReference type="AlphaFoldDB" id="A0A1G7EBV0"/>
<feature type="domain" description="UvrD-like helicase ATP-binding" evidence="6">
    <location>
        <begin position="196"/>
        <end position="587"/>
    </location>
</feature>
<dbReference type="Gene3D" id="3.40.50.300">
    <property type="entry name" value="P-loop containing nucleotide triphosphate hydrolases"/>
    <property type="match status" value="3"/>
</dbReference>
<keyword evidence="3 5" id="KW-0347">Helicase</keyword>
<dbReference type="OrthoDB" id="9787585at2"/>
<dbReference type="PANTHER" id="PTHR11070:SF17">
    <property type="entry name" value="DNA HELICASE IV"/>
    <property type="match status" value="1"/>
</dbReference>
<dbReference type="EMBL" id="FNAR01000013">
    <property type="protein sequence ID" value="SDE61100.1"/>
    <property type="molecule type" value="Genomic_DNA"/>
</dbReference>
<dbReference type="GO" id="GO:0000725">
    <property type="term" value="P:recombinational repair"/>
    <property type="evidence" value="ECO:0007669"/>
    <property type="project" value="TreeGrafter"/>
</dbReference>
<gene>
    <name evidence="7" type="ORF">SAMN04488126_11313</name>
</gene>
<dbReference type="InterPro" id="IPR000212">
    <property type="entry name" value="DNA_helicase_UvrD/REP"/>
</dbReference>
<dbReference type="InterPro" id="IPR048228">
    <property type="entry name" value="HelD_bacillota"/>
</dbReference>
<dbReference type="Pfam" id="PF00580">
    <property type="entry name" value="UvrD-helicase"/>
    <property type="match status" value="1"/>
</dbReference>
<dbReference type="Pfam" id="PF13538">
    <property type="entry name" value="UvrD_C_2"/>
    <property type="match status" value="1"/>
</dbReference>
<dbReference type="NCBIfam" id="NF041464">
    <property type="entry name" value="HelD_BACSU"/>
    <property type="match status" value="1"/>
</dbReference>
<dbReference type="SUPFAM" id="SSF52540">
    <property type="entry name" value="P-loop containing nucleoside triphosphate hydrolases"/>
    <property type="match status" value="1"/>
</dbReference>
<evidence type="ECO:0000256" key="4">
    <source>
        <dbReference type="ARBA" id="ARBA00022840"/>
    </source>
</evidence>
<dbReference type="PANTHER" id="PTHR11070">
    <property type="entry name" value="UVRD / RECB / PCRA DNA HELICASE FAMILY MEMBER"/>
    <property type="match status" value="1"/>
</dbReference>
<feature type="binding site" evidence="5">
    <location>
        <begin position="217"/>
        <end position="224"/>
    </location>
    <ligand>
        <name>ATP</name>
        <dbReference type="ChEBI" id="CHEBI:30616"/>
    </ligand>
</feature>
<evidence type="ECO:0000259" key="6">
    <source>
        <dbReference type="PROSITE" id="PS51198"/>
    </source>
</evidence>
<evidence type="ECO:0000313" key="7">
    <source>
        <dbReference type="EMBL" id="SDE61100.1"/>
    </source>
</evidence>
<dbReference type="STRING" id="426756.SAMN04488126_11313"/>
<keyword evidence="2 5" id="KW-0378">Hydrolase</keyword>
<dbReference type="GO" id="GO:0005829">
    <property type="term" value="C:cytosol"/>
    <property type="evidence" value="ECO:0007669"/>
    <property type="project" value="TreeGrafter"/>
</dbReference>
<evidence type="ECO:0000313" key="8">
    <source>
        <dbReference type="Proteomes" id="UP000198823"/>
    </source>
</evidence>
<evidence type="ECO:0000256" key="5">
    <source>
        <dbReference type="PROSITE-ProRule" id="PRU00560"/>
    </source>
</evidence>
<dbReference type="PROSITE" id="PS51198">
    <property type="entry name" value="UVRD_HELICASE_ATP_BIND"/>
    <property type="match status" value="1"/>
</dbReference>
<dbReference type="InterPro" id="IPR027417">
    <property type="entry name" value="P-loop_NTPase"/>
</dbReference>
<evidence type="ECO:0000256" key="3">
    <source>
        <dbReference type="ARBA" id="ARBA00022806"/>
    </source>
</evidence>
<dbReference type="InterPro" id="IPR027785">
    <property type="entry name" value="UvrD-like_helicase_C"/>
</dbReference>
<dbReference type="GO" id="GO:0043138">
    <property type="term" value="F:3'-5' DNA helicase activity"/>
    <property type="evidence" value="ECO:0007669"/>
    <property type="project" value="TreeGrafter"/>
</dbReference>
<keyword evidence="4 5" id="KW-0067">ATP-binding</keyword>
<keyword evidence="1 5" id="KW-0547">Nucleotide-binding</keyword>
<evidence type="ECO:0000256" key="2">
    <source>
        <dbReference type="ARBA" id="ARBA00022801"/>
    </source>
</evidence>
<sequence length="753" mass="86390">MGANNHPDYAEELERLEYTKEYMQRLLGETEREAAKSRENIRQSMGDLEHLDSSLSYINILTNARFFEMAAGRKEELETVLQKPYFARIHFRKDGEGAELLYIGKTSLFHRETQEPVIVDWRSPVANVYYDGRIGEVNYEVNGEENRGRLYAKRQYKIEGGQLMDIRDVDLTTNDELLQEALSGKADVRLTEIVSTIQKEQNEIIRANLKRPIIVQGAAGSGKTTIALHRISYFLYTMGGNFAPEKLMILAPSELFVGYISEVLPELGVDKIRQTTFEAFVLGATGLKLRMEDSNRRLEQLATGSEVDEATLLLSRLKGSLAFRDALDRYVAQIEKETAGLFEDVYIEKFRIIKKERLRRLFLKEFSYLPLQKRLDRIAGILKTETARKRKEILSVLTSRYEQALDKALFGIRDDRRRREQTTRLIDERDIRLPTIEREGKKTAAAYMMRFPAYNIKKLYRSWCTDKGLIQQTAFAWTEAEKQAFLRKAGIERWETEDLAALLYLQARLIGISDQWKFRAVFIDEAQDYSTFQLAVLRDALDTDMFTIVGDLAQGIHSYRSISDWDGVRNLFPRAAFRTLQKSYRTTAEIMEAANNVLGRFADELPLVEPVVRHGPDPEVHRAERFNPGEVYKLYGAIRAKGHRSVALITKTLREAEKMVDGFSGLDHDAMLIDQGSVPESGRLLVIPVHLAKGLEFDAVMIAAFDDPFRDFELDRKLLYVAMTRPMHELHLIGDFSLFLGCCSDQEDPGCMQ</sequence>
<reference evidence="7 8" key="1">
    <citation type="submission" date="2016-10" db="EMBL/GenBank/DDBJ databases">
        <authorList>
            <person name="de Groot N.N."/>
        </authorList>
    </citation>
    <scope>NUCLEOTIDE SEQUENCE [LARGE SCALE GENOMIC DNA]</scope>
    <source>
        <strain evidence="7 8">CGMCC 1.6762</strain>
    </source>
</reference>
<organism evidence="7 8">
    <name type="scientific">Bhargavaea beijingensis</name>
    <dbReference type="NCBI Taxonomy" id="426756"/>
    <lineage>
        <taxon>Bacteria</taxon>
        <taxon>Bacillati</taxon>
        <taxon>Bacillota</taxon>
        <taxon>Bacilli</taxon>
        <taxon>Bacillales</taxon>
        <taxon>Caryophanaceae</taxon>
        <taxon>Bhargavaea</taxon>
    </lineage>
</organism>
<dbReference type="InterPro" id="IPR014016">
    <property type="entry name" value="UvrD-like_ATP-bd"/>
</dbReference>
<name>A0A1G7EBV0_9BACL</name>
<dbReference type="Proteomes" id="UP000198823">
    <property type="component" value="Unassembled WGS sequence"/>
</dbReference>
<dbReference type="GO" id="GO:0005524">
    <property type="term" value="F:ATP binding"/>
    <property type="evidence" value="ECO:0007669"/>
    <property type="project" value="UniProtKB-UniRule"/>
</dbReference>
<accession>A0A1G7EBV0</accession>
<protein>
    <submittedName>
        <fullName evidence="7">DNA helicase-2 / ATP-dependent DNA helicase PcrA</fullName>
    </submittedName>
</protein>
<dbReference type="RefSeq" id="WP_092097600.1">
    <property type="nucleotide sequence ID" value="NZ_FNAR01000013.1"/>
</dbReference>
<proteinExistence type="predicted"/>